<dbReference type="AlphaFoldDB" id="A0A1H7HEQ8"/>
<evidence type="ECO:0000256" key="4">
    <source>
        <dbReference type="PIRSR" id="PIRSR000188-1"/>
    </source>
</evidence>
<dbReference type="PANTHER" id="PTHR42722">
    <property type="entry name" value="LEUCINE DEHYDROGENASE"/>
    <property type="match status" value="1"/>
</dbReference>
<dbReference type="GO" id="GO:0000166">
    <property type="term" value="F:nucleotide binding"/>
    <property type="evidence" value="ECO:0007669"/>
    <property type="project" value="UniProtKB-KW"/>
</dbReference>
<evidence type="ECO:0000313" key="8">
    <source>
        <dbReference type="EMBL" id="SEK48876.1"/>
    </source>
</evidence>
<keyword evidence="2 6" id="KW-0560">Oxidoreductase</keyword>
<evidence type="ECO:0000259" key="7">
    <source>
        <dbReference type="SMART" id="SM00839"/>
    </source>
</evidence>
<accession>A0A1H7HEQ8</accession>
<evidence type="ECO:0000256" key="3">
    <source>
        <dbReference type="ARBA" id="ARBA00023027"/>
    </source>
</evidence>
<dbReference type="InterPro" id="IPR006097">
    <property type="entry name" value="Glu/Leu/Phe/Val/Trp_DH_dimer"/>
</dbReference>
<keyword evidence="5" id="KW-0547">Nucleotide-binding</keyword>
<feature type="domain" description="Glutamate/phenylalanine/leucine/valine/L-tryptophan dehydrogenase C-terminal" evidence="7">
    <location>
        <begin position="155"/>
        <end position="357"/>
    </location>
</feature>
<dbReference type="InterPro" id="IPR036291">
    <property type="entry name" value="NAD(P)-bd_dom_sf"/>
</dbReference>
<keyword evidence="9" id="KW-1185">Reference proteome</keyword>
<evidence type="ECO:0000256" key="2">
    <source>
        <dbReference type="ARBA" id="ARBA00023002"/>
    </source>
</evidence>
<comment type="similarity">
    <text evidence="1 6">Belongs to the Glu/Leu/Phe/Val dehydrogenases family.</text>
</comment>
<reference evidence="9" key="1">
    <citation type="submission" date="2016-10" db="EMBL/GenBank/DDBJ databases">
        <authorList>
            <person name="Varghese N."/>
            <person name="Submissions S."/>
        </authorList>
    </citation>
    <scope>NUCLEOTIDE SEQUENCE [LARGE SCALE GENOMIC DNA]</scope>
    <source>
        <strain evidence="9">DSM 44675</strain>
    </source>
</reference>
<dbReference type="Proteomes" id="UP000198677">
    <property type="component" value="Unassembled WGS sequence"/>
</dbReference>
<feature type="binding site" evidence="5">
    <location>
        <begin position="191"/>
        <end position="196"/>
    </location>
    <ligand>
        <name>NAD(+)</name>
        <dbReference type="ChEBI" id="CHEBI:57540"/>
    </ligand>
</feature>
<name>A0A1H7HEQ8_9NOCA</name>
<protein>
    <submittedName>
        <fullName evidence="8">Leucine dehydrogenase</fullName>
    </submittedName>
</protein>
<dbReference type="PRINTS" id="PR00082">
    <property type="entry name" value="GLFDHDRGNASE"/>
</dbReference>
<dbReference type="Pfam" id="PF00208">
    <property type="entry name" value="ELFV_dehydrog"/>
    <property type="match status" value="1"/>
</dbReference>
<dbReference type="GO" id="GO:0016639">
    <property type="term" value="F:oxidoreductase activity, acting on the CH-NH2 group of donors, NAD or NADP as acceptor"/>
    <property type="evidence" value="ECO:0007669"/>
    <property type="project" value="InterPro"/>
</dbReference>
<dbReference type="Gene3D" id="3.40.50.720">
    <property type="entry name" value="NAD(P)-binding Rossmann-like Domain"/>
    <property type="match status" value="1"/>
</dbReference>
<dbReference type="EMBL" id="FOAW01000002">
    <property type="protein sequence ID" value="SEK48876.1"/>
    <property type="molecule type" value="Genomic_DNA"/>
</dbReference>
<evidence type="ECO:0000256" key="1">
    <source>
        <dbReference type="ARBA" id="ARBA00006382"/>
    </source>
</evidence>
<dbReference type="PANTHER" id="PTHR42722:SF1">
    <property type="entry name" value="VALINE DEHYDROGENASE"/>
    <property type="match status" value="1"/>
</dbReference>
<dbReference type="InterPro" id="IPR046346">
    <property type="entry name" value="Aminoacid_DH-like_N_sf"/>
</dbReference>
<dbReference type="RefSeq" id="WP_072750516.1">
    <property type="nucleotide sequence ID" value="NZ_FOAW01000002.1"/>
</dbReference>
<dbReference type="CDD" id="cd01075">
    <property type="entry name" value="NAD_bind_Leu_Phe_Val_DH"/>
    <property type="match status" value="1"/>
</dbReference>
<evidence type="ECO:0000313" key="9">
    <source>
        <dbReference type="Proteomes" id="UP000198677"/>
    </source>
</evidence>
<dbReference type="InterPro" id="IPR006096">
    <property type="entry name" value="Glu/Leu/Phe/Val/Trp_DH_C"/>
</dbReference>
<dbReference type="PIRSF" id="PIRSF000188">
    <property type="entry name" value="Phe_leu_dh"/>
    <property type="match status" value="1"/>
</dbReference>
<dbReference type="Pfam" id="PF02812">
    <property type="entry name" value="ELFV_dehydrog_N"/>
    <property type="match status" value="1"/>
</dbReference>
<evidence type="ECO:0000256" key="5">
    <source>
        <dbReference type="PIRSR" id="PIRSR000188-2"/>
    </source>
</evidence>
<dbReference type="SUPFAM" id="SSF51735">
    <property type="entry name" value="NAD(P)-binding Rossmann-fold domains"/>
    <property type="match status" value="1"/>
</dbReference>
<dbReference type="OrthoDB" id="9803297at2"/>
<evidence type="ECO:0000256" key="6">
    <source>
        <dbReference type="RuleBase" id="RU004417"/>
    </source>
</evidence>
<feature type="active site" description="Proton donor/acceptor" evidence="4">
    <location>
        <position position="87"/>
    </location>
</feature>
<sequence length="357" mass="36697">MTTLEASPVTRTERSGFDHEHVALECGPRSGLPITVAVHSTRLGPALGGCRVWQYPDWQSGMEDALRLSAAMTLKCAVAGLDTGGGKSVITLAPGEVLDGDRRRAAMLDLADIVDVLGGSYRTAEDVGTSAADMQIVRERTAHVFGLPTASGGIGEPAEPTAVGVYSALRATVDRAFPGSGLAGLRITISGLGQVGSRLARTLAAEGAVLTVSDIDGGKLALAQEIGARWVRPEDAPAVPADVFVPAGVGGVLTDEVIDGLDCRAVVGPANNQLVRPDGADRLAARGILWAPDFVANAGGALFAILADGENRGYDEVLARVNLIGSTLGELFDRAERAGITPLAAAHAAADERLGRG</sequence>
<dbReference type="InterPro" id="IPR016211">
    <property type="entry name" value="Glu/Phe/Leu/Val/Trp_DH_bac/arc"/>
</dbReference>
<dbReference type="SMART" id="SM00839">
    <property type="entry name" value="ELFV_dehydrog"/>
    <property type="match status" value="1"/>
</dbReference>
<organism evidence="8 9">
    <name type="scientific">Rhodococcus maanshanensis</name>
    <dbReference type="NCBI Taxonomy" id="183556"/>
    <lineage>
        <taxon>Bacteria</taxon>
        <taxon>Bacillati</taxon>
        <taxon>Actinomycetota</taxon>
        <taxon>Actinomycetes</taxon>
        <taxon>Mycobacteriales</taxon>
        <taxon>Nocardiaceae</taxon>
        <taxon>Rhodococcus</taxon>
    </lineage>
</organism>
<dbReference type="GO" id="GO:0006520">
    <property type="term" value="P:amino acid metabolic process"/>
    <property type="evidence" value="ECO:0007669"/>
    <property type="project" value="InterPro"/>
</dbReference>
<keyword evidence="3 5" id="KW-0520">NAD</keyword>
<gene>
    <name evidence="8" type="ORF">SAMN05444583_102102</name>
</gene>
<proteinExistence type="inferred from homology"/>
<dbReference type="SUPFAM" id="SSF53223">
    <property type="entry name" value="Aminoacid dehydrogenase-like, N-terminal domain"/>
    <property type="match status" value="1"/>
</dbReference>
<dbReference type="InterPro" id="IPR006095">
    <property type="entry name" value="Glu/Leu/Phe/Val/Trp_DH"/>
</dbReference>
<dbReference type="Gene3D" id="3.40.50.10860">
    <property type="entry name" value="Leucine Dehydrogenase, chain A, domain 1"/>
    <property type="match status" value="1"/>
</dbReference>